<dbReference type="VEuPathDB" id="FungiDB:H257_07445"/>
<evidence type="ECO:0000313" key="2">
    <source>
        <dbReference type="EMBL" id="KAF0702482.1"/>
    </source>
</evidence>
<accession>A0A6A4YUR5</accession>
<proteinExistence type="predicted"/>
<feature type="region of interest" description="Disordered" evidence="1">
    <location>
        <begin position="563"/>
        <end position="586"/>
    </location>
</feature>
<organism evidence="2 3">
    <name type="scientific">Aphanomyces astaci</name>
    <name type="common">Crayfish plague agent</name>
    <dbReference type="NCBI Taxonomy" id="112090"/>
    <lineage>
        <taxon>Eukaryota</taxon>
        <taxon>Sar</taxon>
        <taxon>Stramenopiles</taxon>
        <taxon>Oomycota</taxon>
        <taxon>Saprolegniomycetes</taxon>
        <taxon>Saprolegniales</taxon>
        <taxon>Verrucalvaceae</taxon>
        <taxon>Aphanomyces</taxon>
    </lineage>
</organism>
<sequence length="586" mass="63163">MVLKTSDDTADASAAKWTLPREQAASTDVRCPNCGATHPNPDLADTYRHCHSCAKVLRESSVCVLPHLQRNQSRRAFEGQNRLAVIAASFGHASDSKRAIAVLAEVQALVAHSTTHSRLHLPAGTPLMSSYFSKYADPAPGERKVLCLRYVVPNLNPDLTRHGEVRCEAGTDGALVLPLTLQFAVDSLPKLWINRATYGHRHSITPGLVFDVAERLTGLADLNGGDFVSVAATTDLTTLFGEPCDAIAKTLSVEYEIIGRSGQARQYELDGHLVQAIVIQNLPVVGPGVLIERAEYGWLPKDLDMKLTEVHAKAKLSTCSDDLSKWQALRNANSSPCHLPVAAVLQARIDKAQVPGSELKIGTDENLNALFGDPCPGLSRFLVVEYSLLGYGETGSDDEIIKKGGGQSRNFCMCKGGKLRLHVTAEGFLAKPMSISSQEVHPILWICSRVTVAYFGHPTNVLKTFDVTEPVGVLAAKGNAAKSLVISRQMDLVAAFGDPCRGIRKALTINYQVLGMGGNLVLRITDANRLVGGLVLGYPLDKVDGGVDGKMGFSERLAISTAHTTKPSARERMQSSASQRLWSSSK</sequence>
<dbReference type="EMBL" id="VJMI01021129">
    <property type="protein sequence ID" value="KAF0702482.1"/>
    <property type="molecule type" value="Genomic_DNA"/>
</dbReference>
<feature type="compositionally biased region" description="Low complexity" evidence="1">
    <location>
        <begin position="575"/>
        <end position="586"/>
    </location>
</feature>
<reference evidence="2 3" key="1">
    <citation type="submission" date="2019-06" db="EMBL/GenBank/DDBJ databases">
        <title>Genomics analysis of Aphanomyces spp. identifies a new class of oomycete effector associated with host adaptation.</title>
        <authorList>
            <person name="Gaulin E."/>
        </authorList>
    </citation>
    <scope>NUCLEOTIDE SEQUENCE [LARGE SCALE GENOMIC DNA]</scope>
    <source>
        <strain evidence="2 3">E</strain>
    </source>
</reference>
<name>A0A6A4YUR5_APHAT</name>
<comment type="caution">
    <text evidence="2">The sequence shown here is derived from an EMBL/GenBank/DDBJ whole genome shotgun (WGS) entry which is preliminary data.</text>
</comment>
<protein>
    <submittedName>
        <fullName evidence="2">Uncharacterized protein</fullName>
    </submittedName>
</protein>
<dbReference type="AlphaFoldDB" id="A0A6A4YUR5"/>
<evidence type="ECO:0000256" key="1">
    <source>
        <dbReference type="SAM" id="MobiDB-lite"/>
    </source>
</evidence>
<evidence type="ECO:0000313" key="3">
    <source>
        <dbReference type="Proteomes" id="UP000469452"/>
    </source>
</evidence>
<dbReference type="Proteomes" id="UP000469452">
    <property type="component" value="Unassembled WGS sequence"/>
</dbReference>
<gene>
    <name evidence="2" type="ORF">AaE_015894</name>
</gene>